<sequence length="115" mass="11262">MCRGSGNGGDGNAAGVVHLARRSPKEGADSEVSSDGDGVGMARSLSTSASGRKDMAAWSRTIILAPVVAVSVEGGGMTGYVSSGRKKSSSVGITTAESVEAKCSSSSSSSSSSLS</sequence>
<dbReference type="EMBL" id="BKCJ011100902">
    <property type="protein sequence ID" value="GFC85612.1"/>
    <property type="molecule type" value="Genomic_DNA"/>
</dbReference>
<evidence type="ECO:0000256" key="1">
    <source>
        <dbReference type="SAM" id="MobiDB-lite"/>
    </source>
</evidence>
<comment type="caution">
    <text evidence="2">The sequence shown here is derived from an EMBL/GenBank/DDBJ whole genome shotgun (WGS) entry which is preliminary data.</text>
</comment>
<accession>A0A699RNP4</accession>
<name>A0A699RNP4_TANCI</name>
<reference evidence="2" key="1">
    <citation type="journal article" date="2019" name="Sci. Rep.">
        <title>Draft genome of Tanacetum cinerariifolium, the natural source of mosquito coil.</title>
        <authorList>
            <person name="Yamashiro T."/>
            <person name="Shiraishi A."/>
            <person name="Satake H."/>
            <person name="Nakayama K."/>
        </authorList>
    </citation>
    <scope>NUCLEOTIDE SEQUENCE</scope>
</reference>
<proteinExistence type="predicted"/>
<organism evidence="2">
    <name type="scientific">Tanacetum cinerariifolium</name>
    <name type="common">Dalmatian daisy</name>
    <name type="synonym">Chrysanthemum cinerariifolium</name>
    <dbReference type="NCBI Taxonomy" id="118510"/>
    <lineage>
        <taxon>Eukaryota</taxon>
        <taxon>Viridiplantae</taxon>
        <taxon>Streptophyta</taxon>
        <taxon>Embryophyta</taxon>
        <taxon>Tracheophyta</taxon>
        <taxon>Spermatophyta</taxon>
        <taxon>Magnoliopsida</taxon>
        <taxon>eudicotyledons</taxon>
        <taxon>Gunneridae</taxon>
        <taxon>Pentapetalae</taxon>
        <taxon>asterids</taxon>
        <taxon>campanulids</taxon>
        <taxon>Asterales</taxon>
        <taxon>Asteraceae</taxon>
        <taxon>Asteroideae</taxon>
        <taxon>Anthemideae</taxon>
        <taxon>Anthemidinae</taxon>
        <taxon>Tanacetum</taxon>
    </lineage>
</organism>
<protein>
    <submittedName>
        <fullName evidence="2">Uncharacterized protein</fullName>
    </submittedName>
</protein>
<evidence type="ECO:0000313" key="2">
    <source>
        <dbReference type="EMBL" id="GFC85612.1"/>
    </source>
</evidence>
<feature type="region of interest" description="Disordered" evidence="1">
    <location>
        <begin position="1"/>
        <end position="51"/>
    </location>
</feature>
<gene>
    <name evidence="2" type="ORF">Tci_857582</name>
</gene>
<feature type="compositionally biased region" description="Gly residues" evidence="1">
    <location>
        <begin position="1"/>
        <end position="12"/>
    </location>
</feature>
<dbReference type="AlphaFoldDB" id="A0A699RNP4"/>